<accession>A0A409WFX8</accession>
<feature type="region of interest" description="Disordered" evidence="1">
    <location>
        <begin position="321"/>
        <end position="373"/>
    </location>
</feature>
<feature type="region of interest" description="Disordered" evidence="1">
    <location>
        <begin position="282"/>
        <end position="308"/>
    </location>
</feature>
<dbReference type="OrthoDB" id="3260940at2759"/>
<dbReference type="STRING" id="93625.A0A409WFX8"/>
<gene>
    <name evidence="2" type="ORF">CVT25_010975</name>
</gene>
<keyword evidence="3" id="KW-1185">Reference proteome</keyword>
<proteinExistence type="predicted"/>
<dbReference type="EMBL" id="NHYD01003440">
    <property type="protein sequence ID" value="PPQ77393.1"/>
    <property type="molecule type" value="Genomic_DNA"/>
</dbReference>
<feature type="compositionally biased region" description="Low complexity" evidence="1">
    <location>
        <begin position="146"/>
        <end position="159"/>
    </location>
</feature>
<feature type="compositionally biased region" description="Pro residues" evidence="1">
    <location>
        <begin position="287"/>
        <end position="306"/>
    </location>
</feature>
<reference evidence="2 3" key="1">
    <citation type="journal article" date="2018" name="Evol. Lett.">
        <title>Horizontal gene cluster transfer increased hallucinogenic mushroom diversity.</title>
        <authorList>
            <person name="Reynolds H.T."/>
            <person name="Vijayakumar V."/>
            <person name="Gluck-Thaler E."/>
            <person name="Korotkin H.B."/>
            <person name="Matheny P.B."/>
            <person name="Slot J.C."/>
        </authorList>
    </citation>
    <scope>NUCLEOTIDE SEQUENCE [LARGE SCALE GENOMIC DNA]</scope>
    <source>
        <strain evidence="2 3">2631</strain>
    </source>
</reference>
<feature type="compositionally biased region" description="Polar residues" evidence="1">
    <location>
        <begin position="423"/>
        <end position="439"/>
    </location>
</feature>
<protein>
    <submittedName>
        <fullName evidence="2">Uncharacterized protein</fullName>
    </submittedName>
</protein>
<dbReference type="InParanoid" id="A0A409WFX8"/>
<feature type="region of interest" description="Disordered" evidence="1">
    <location>
        <begin position="633"/>
        <end position="704"/>
    </location>
</feature>
<feature type="region of interest" description="Disordered" evidence="1">
    <location>
        <begin position="758"/>
        <end position="804"/>
    </location>
</feature>
<feature type="compositionally biased region" description="Polar residues" evidence="1">
    <location>
        <begin position="564"/>
        <end position="582"/>
    </location>
</feature>
<organism evidence="2 3">
    <name type="scientific">Psilocybe cyanescens</name>
    <dbReference type="NCBI Taxonomy" id="93625"/>
    <lineage>
        <taxon>Eukaryota</taxon>
        <taxon>Fungi</taxon>
        <taxon>Dikarya</taxon>
        <taxon>Basidiomycota</taxon>
        <taxon>Agaricomycotina</taxon>
        <taxon>Agaricomycetes</taxon>
        <taxon>Agaricomycetidae</taxon>
        <taxon>Agaricales</taxon>
        <taxon>Agaricineae</taxon>
        <taxon>Strophariaceae</taxon>
        <taxon>Psilocybe</taxon>
    </lineage>
</organism>
<feature type="compositionally biased region" description="Basic and acidic residues" evidence="1">
    <location>
        <begin position="668"/>
        <end position="684"/>
    </location>
</feature>
<feature type="region of interest" description="Disordered" evidence="1">
    <location>
        <begin position="411"/>
        <end position="462"/>
    </location>
</feature>
<feature type="compositionally biased region" description="Low complexity" evidence="1">
    <location>
        <begin position="644"/>
        <end position="656"/>
    </location>
</feature>
<feature type="compositionally biased region" description="Basic and acidic residues" evidence="1">
    <location>
        <begin position="545"/>
        <end position="562"/>
    </location>
</feature>
<comment type="caution">
    <text evidence="2">The sequence shown here is derived from an EMBL/GenBank/DDBJ whole genome shotgun (WGS) entry which is preliminary data.</text>
</comment>
<feature type="compositionally biased region" description="Low complexity" evidence="1">
    <location>
        <begin position="583"/>
        <end position="598"/>
    </location>
</feature>
<evidence type="ECO:0000256" key="1">
    <source>
        <dbReference type="SAM" id="MobiDB-lite"/>
    </source>
</evidence>
<feature type="compositionally biased region" description="Basic and acidic residues" evidence="1">
    <location>
        <begin position="49"/>
        <end position="63"/>
    </location>
</feature>
<feature type="region of interest" description="Disordered" evidence="1">
    <location>
        <begin position="47"/>
        <end position="256"/>
    </location>
</feature>
<dbReference type="Proteomes" id="UP000283269">
    <property type="component" value="Unassembled WGS sequence"/>
</dbReference>
<feature type="compositionally biased region" description="Low complexity" evidence="1">
    <location>
        <begin position="353"/>
        <end position="369"/>
    </location>
</feature>
<evidence type="ECO:0000313" key="3">
    <source>
        <dbReference type="Proteomes" id="UP000283269"/>
    </source>
</evidence>
<sequence length="885" mass="95229">MSLCRLFNNTHQTSDITRSAFFSGYADQPQFVQPPPVTDDKVMSAIQTKHQDERPSRKLKSENRLYNFLTRSRSRSRSKNESTSTQPSTMPDVPAKSRTTRRTQNDATTESPGSKPPSRIQSRPLSSTTTTTNTTVTPATPKPKKQQQQQQQRPSTTSSALPPEFDLAESSPRPTTPRPSGARQKLHDFFSIPLGRKSSRSRSRSRPSSPRASLDIPPLPTSGVDDDPTPRPRKSYTPQVLPSQSPSPTPGPKVLRVTNATTTSSSTGSTAASIKISKFFTSSTPEPSLPKQPTPAGGPPILPPIPSFVSAPIRRVSSLHRRSVKDPMEPQAQSGVAQPKITHTPPTPLRNPSGSSSKGSNGSASGSGSQPPLTAARLGYHAVKGSLDSGYRYRGATMGVVSEEVYAAQHSSTGHYKGKSREGASSSAGGHDPSLSQAIPTPRTGLKMSKATRATKHGSFDFERPGWGVGVMQRAGSNDTTGTANSTWSKISETVNKEKERESTYGPGLAGVGTLQREVSMKRAQEREELLRMKEKRRQVQGTPVERERDRFRGKNRERERPPTASQRTTPGSTPSGSEHVQASTSAATGKTSSMSKATGRRALLHSGMGLERKTASGSGLTRLVGLMPAQHGPFSFEPPVPSPTRSTGTASTGTAHEVVLSNSWTNKTEKERERVRDEKERLTTRKNGNGMSRRSGDRAPVPVPTVPVYTSTSNGNAGHRSGTKGRSLDLGLGLSWAPSKVREAALLPSSGFFSRSLSGSSGGHHNMSRTASGSTTGRSGSMTRGASGNGNGRSRGNDGDMTRDVERSKLGKEVAEVFKSALNPEDYKLFKTYVHQFDAHEIPFDGPMGIVTLVENLLVSAPHLGDDGKRRLLDKFVRIILQQA</sequence>
<feature type="compositionally biased region" description="Low complexity" evidence="1">
    <location>
        <begin position="769"/>
        <end position="787"/>
    </location>
</feature>
<evidence type="ECO:0000313" key="2">
    <source>
        <dbReference type="EMBL" id="PPQ77393.1"/>
    </source>
</evidence>
<feature type="region of interest" description="Disordered" evidence="1">
    <location>
        <begin position="495"/>
        <end position="598"/>
    </location>
</feature>
<dbReference type="AlphaFoldDB" id="A0A409WFX8"/>
<feature type="compositionally biased region" description="Basic and acidic residues" evidence="1">
    <location>
        <begin position="519"/>
        <end position="533"/>
    </location>
</feature>
<feature type="compositionally biased region" description="Low complexity" evidence="1">
    <location>
        <begin position="121"/>
        <end position="139"/>
    </location>
</feature>
<name>A0A409WFX8_PSICY</name>